<keyword evidence="4" id="KW-0285">Flavoprotein</keyword>
<dbReference type="InterPro" id="IPR051930">
    <property type="entry name" value="FNR_type-1"/>
</dbReference>
<evidence type="ECO:0000313" key="11">
    <source>
        <dbReference type="EMBL" id="PTX55660.1"/>
    </source>
</evidence>
<sequence>MNEVTAMNAPVKPVPTLPDAQTVTEVKHWTDRLFSFRVTRPASLRFRSGEFVMIGLMGDPHPETGKQKPLLRAYSIASPSWDEELEFYSIKVQDGPLTSKLQHIQPGDEIILRPKPVGTLVHDALLPGKRLWFFATGTGFAPFASLLRDPQTFEDYEQIIMTHTCRDVAELEYGKQLIEDIRSDEMLGELLGEENLAKLVYYPTTTREQSPKMGRITTLLQDGTVFKDLGIDRISPETDRAMVCGSIGLNTDLKEILEGFGLEEGANSDPKHYVVEKAFVG</sequence>
<dbReference type="SUPFAM" id="SSF63380">
    <property type="entry name" value="Riboflavin synthase domain-like"/>
    <property type="match status" value="1"/>
</dbReference>
<dbReference type="AlphaFoldDB" id="A0A2T6BHX6"/>
<evidence type="ECO:0000313" key="12">
    <source>
        <dbReference type="Proteomes" id="UP000243978"/>
    </source>
</evidence>
<dbReference type="Gene3D" id="2.40.30.10">
    <property type="entry name" value="Translation factors"/>
    <property type="match status" value="1"/>
</dbReference>
<dbReference type="GO" id="GO:0000166">
    <property type="term" value="F:nucleotide binding"/>
    <property type="evidence" value="ECO:0007669"/>
    <property type="project" value="UniProtKB-KW"/>
</dbReference>
<dbReference type="Gene3D" id="3.40.50.80">
    <property type="entry name" value="Nucleotide-binding domain of ferredoxin-NADP reductase (FNR) module"/>
    <property type="match status" value="1"/>
</dbReference>
<comment type="caution">
    <text evidence="11">The sequence shown here is derived from an EMBL/GenBank/DDBJ whole genome shotgun (WGS) entry which is preliminary data.</text>
</comment>
<evidence type="ECO:0000259" key="10">
    <source>
        <dbReference type="PROSITE" id="PS51384"/>
    </source>
</evidence>
<evidence type="ECO:0000256" key="7">
    <source>
        <dbReference type="ARBA" id="ARBA00022857"/>
    </source>
</evidence>
<keyword evidence="7" id="KW-0521">NADP</keyword>
<dbReference type="InterPro" id="IPR017938">
    <property type="entry name" value="Riboflavin_synthase-like_b-brl"/>
</dbReference>
<keyword evidence="12" id="KW-1185">Reference proteome</keyword>
<evidence type="ECO:0000256" key="1">
    <source>
        <dbReference type="ARBA" id="ARBA00001974"/>
    </source>
</evidence>
<dbReference type="CDD" id="cd06195">
    <property type="entry name" value="FNR1"/>
    <property type="match status" value="1"/>
</dbReference>
<dbReference type="InterPro" id="IPR033892">
    <property type="entry name" value="FNR_bac"/>
</dbReference>
<accession>A0A2T6BHX6</accession>
<comment type="similarity">
    <text evidence="2">Belongs to the ferredoxin--NADP reductase type 1 family.</text>
</comment>
<keyword evidence="5" id="KW-0547">Nucleotide-binding</keyword>
<dbReference type="Proteomes" id="UP000243978">
    <property type="component" value="Unassembled WGS sequence"/>
</dbReference>
<evidence type="ECO:0000256" key="3">
    <source>
        <dbReference type="ARBA" id="ARBA00013223"/>
    </source>
</evidence>
<comment type="cofactor">
    <cofactor evidence="1">
        <name>FAD</name>
        <dbReference type="ChEBI" id="CHEBI:57692"/>
    </cofactor>
</comment>
<dbReference type="InterPro" id="IPR039261">
    <property type="entry name" value="FNR_nucleotide-bd"/>
</dbReference>
<reference evidence="11 12" key="1">
    <citation type="submission" date="2018-04" db="EMBL/GenBank/DDBJ databases">
        <title>Genomic Encyclopedia of Archaeal and Bacterial Type Strains, Phase II (KMG-II): from individual species to whole genera.</title>
        <authorList>
            <person name="Goeker M."/>
        </authorList>
    </citation>
    <scope>NUCLEOTIDE SEQUENCE [LARGE SCALE GENOMIC DNA]</scope>
    <source>
        <strain evidence="11 12">DSM 100977</strain>
    </source>
</reference>
<evidence type="ECO:0000256" key="9">
    <source>
        <dbReference type="ARBA" id="ARBA00047776"/>
    </source>
</evidence>
<dbReference type="Pfam" id="PF00175">
    <property type="entry name" value="NAD_binding_1"/>
    <property type="match status" value="1"/>
</dbReference>
<dbReference type="GO" id="GO:0042167">
    <property type="term" value="P:heme catabolic process"/>
    <property type="evidence" value="ECO:0007669"/>
    <property type="project" value="TreeGrafter"/>
</dbReference>
<keyword evidence="8" id="KW-0560">Oxidoreductase</keyword>
<proteinExistence type="inferred from homology"/>
<dbReference type="EC" id="1.18.1.2" evidence="3"/>
<dbReference type="InterPro" id="IPR001433">
    <property type="entry name" value="OxRdtase_FAD/NAD-bd"/>
</dbReference>
<comment type="catalytic activity">
    <reaction evidence="9">
        <text>2 reduced [2Fe-2S]-[ferredoxin] + NADP(+) + H(+) = 2 oxidized [2Fe-2S]-[ferredoxin] + NADPH</text>
        <dbReference type="Rhea" id="RHEA:20125"/>
        <dbReference type="Rhea" id="RHEA-COMP:10000"/>
        <dbReference type="Rhea" id="RHEA-COMP:10001"/>
        <dbReference type="ChEBI" id="CHEBI:15378"/>
        <dbReference type="ChEBI" id="CHEBI:33737"/>
        <dbReference type="ChEBI" id="CHEBI:33738"/>
        <dbReference type="ChEBI" id="CHEBI:57783"/>
        <dbReference type="ChEBI" id="CHEBI:58349"/>
        <dbReference type="EC" id="1.18.1.2"/>
    </reaction>
</comment>
<dbReference type="GO" id="GO:0004324">
    <property type="term" value="F:ferredoxin-NADP+ reductase activity"/>
    <property type="evidence" value="ECO:0007669"/>
    <property type="project" value="UniProtKB-EC"/>
</dbReference>
<evidence type="ECO:0000256" key="2">
    <source>
        <dbReference type="ARBA" id="ARBA00008312"/>
    </source>
</evidence>
<organism evidence="11 12">
    <name type="scientific">Litoreibacter ponti</name>
    <dbReference type="NCBI Taxonomy" id="1510457"/>
    <lineage>
        <taxon>Bacteria</taxon>
        <taxon>Pseudomonadati</taxon>
        <taxon>Pseudomonadota</taxon>
        <taxon>Alphaproteobacteria</taxon>
        <taxon>Rhodobacterales</taxon>
        <taxon>Roseobacteraceae</taxon>
        <taxon>Litoreibacter</taxon>
    </lineage>
</organism>
<dbReference type="SUPFAM" id="SSF52343">
    <property type="entry name" value="Ferredoxin reductase-like, C-terminal NADP-linked domain"/>
    <property type="match status" value="1"/>
</dbReference>
<feature type="domain" description="FAD-binding FR-type" evidence="10">
    <location>
        <begin position="16"/>
        <end position="123"/>
    </location>
</feature>
<dbReference type="RefSeq" id="WP_107843929.1">
    <property type="nucleotide sequence ID" value="NZ_QBKS01000001.1"/>
</dbReference>
<evidence type="ECO:0000256" key="5">
    <source>
        <dbReference type="ARBA" id="ARBA00022741"/>
    </source>
</evidence>
<keyword evidence="6" id="KW-0274">FAD</keyword>
<name>A0A2T6BHX6_9RHOB</name>
<evidence type="ECO:0000256" key="6">
    <source>
        <dbReference type="ARBA" id="ARBA00022827"/>
    </source>
</evidence>
<dbReference type="InterPro" id="IPR017927">
    <property type="entry name" value="FAD-bd_FR_type"/>
</dbReference>
<dbReference type="PANTHER" id="PTHR47878:SF1">
    <property type="entry name" value="FLAVODOXIN_FERREDOXIN--NADP REDUCTASE"/>
    <property type="match status" value="1"/>
</dbReference>
<dbReference type="GO" id="GO:0034599">
    <property type="term" value="P:cellular response to oxidative stress"/>
    <property type="evidence" value="ECO:0007669"/>
    <property type="project" value="TreeGrafter"/>
</dbReference>
<evidence type="ECO:0000256" key="4">
    <source>
        <dbReference type="ARBA" id="ARBA00022630"/>
    </source>
</evidence>
<gene>
    <name evidence="11" type="ORF">C8N43_0300</name>
</gene>
<dbReference type="OrthoDB" id="9784483at2"/>
<evidence type="ECO:0000256" key="8">
    <source>
        <dbReference type="ARBA" id="ARBA00023002"/>
    </source>
</evidence>
<dbReference type="EMBL" id="QBKS01000001">
    <property type="protein sequence ID" value="PTX55660.1"/>
    <property type="molecule type" value="Genomic_DNA"/>
</dbReference>
<dbReference type="PROSITE" id="PS51384">
    <property type="entry name" value="FAD_FR"/>
    <property type="match status" value="1"/>
</dbReference>
<protein>
    <recommendedName>
        <fullName evidence="3">ferredoxin--NADP(+) reductase</fullName>
        <ecNumber evidence="3">1.18.1.2</ecNumber>
    </recommendedName>
</protein>
<dbReference type="PANTHER" id="PTHR47878">
    <property type="entry name" value="OXIDOREDUCTASE FAD/NAD(P)-BINDING DOMAIN PROTEIN"/>
    <property type="match status" value="1"/>
</dbReference>